<dbReference type="Pfam" id="PF01121">
    <property type="entry name" value="CoaE"/>
    <property type="match status" value="1"/>
</dbReference>
<dbReference type="CDD" id="cd02022">
    <property type="entry name" value="DPCK"/>
    <property type="match status" value="1"/>
</dbReference>
<dbReference type="GO" id="GO:0004140">
    <property type="term" value="F:dephospho-CoA kinase activity"/>
    <property type="evidence" value="ECO:0007669"/>
    <property type="project" value="UniProtKB-EC"/>
</dbReference>
<dbReference type="Proteomes" id="UP000197068">
    <property type="component" value="Unassembled WGS sequence"/>
</dbReference>
<evidence type="ECO:0000256" key="1">
    <source>
        <dbReference type="ARBA" id="ARBA00009018"/>
    </source>
</evidence>
<dbReference type="PROSITE" id="PS51219">
    <property type="entry name" value="DPCK"/>
    <property type="match status" value="1"/>
</dbReference>
<dbReference type="EMBL" id="BDQM01000001">
    <property type="protein sequence ID" value="GAW94523.1"/>
    <property type="molecule type" value="Genomic_DNA"/>
</dbReference>
<feature type="binding site" evidence="5">
    <location>
        <begin position="13"/>
        <end position="18"/>
    </location>
    <ligand>
        <name>ATP</name>
        <dbReference type="ChEBI" id="CHEBI:30616"/>
    </ligand>
</feature>
<dbReference type="HAMAP" id="MF_00376">
    <property type="entry name" value="Dephospho_CoA_kinase"/>
    <property type="match status" value="1"/>
</dbReference>
<dbReference type="PANTHER" id="PTHR10695">
    <property type="entry name" value="DEPHOSPHO-COA KINASE-RELATED"/>
    <property type="match status" value="1"/>
</dbReference>
<keyword evidence="5 7" id="KW-0808">Transferase</keyword>
<keyword evidence="4 5" id="KW-0173">Coenzyme A biosynthesis</keyword>
<dbReference type="NCBIfam" id="TIGR00152">
    <property type="entry name" value="dephospho-CoA kinase"/>
    <property type="match status" value="1"/>
</dbReference>
<evidence type="ECO:0000313" key="8">
    <source>
        <dbReference type="Proteomes" id="UP000197068"/>
    </source>
</evidence>
<keyword evidence="5 7" id="KW-0418">Kinase</keyword>
<gene>
    <name evidence="5 7" type="primary">coaE</name>
    <name evidence="7" type="ORF">MTCD1_00119</name>
</gene>
<comment type="pathway">
    <text evidence="5">Cofactor biosynthesis; coenzyme A biosynthesis; CoA from (R)-pantothenate: step 5/5.</text>
</comment>
<keyword evidence="2 5" id="KW-0547">Nucleotide-binding</keyword>
<organism evidence="7 8">
    <name type="scientific">Colwellia marinimaniae</name>
    <dbReference type="NCBI Taxonomy" id="1513592"/>
    <lineage>
        <taxon>Bacteria</taxon>
        <taxon>Pseudomonadati</taxon>
        <taxon>Pseudomonadota</taxon>
        <taxon>Gammaproteobacteria</taxon>
        <taxon>Alteromonadales</taxon>
        <taxon>Colwelliaceae</taxon>
        <taxon>Colwellia</taxon>
    </lineage>
</organism>
<evidence type="ECO:0000313" key="7">
    <source>
        <dbReference type="EMBL" id="GAW94523.1"/>
    </source>
</evidence>
<comment type="function">
    <text evidence="5">Catalyzes the phosphorylation of the 3'-hydroxyl group of dephosphocoenzyme A to form coenzyme A.</text>
</comment>
<protein>
    <recommendedName>
        <fullName evidence="5 6">Dephospho-CoA kinase</fullName>
        <ecNumber evidence="5 6">2.7.1.24</ecNumber>
    </recommendedName>
    <alternativeName>
        <fullName evidence="5">Dephosphocoenzyme A kinase</fullName>
    </alternativeName>
</protein>
<name>A0ABQ0MQB5_9GAMM</name>
<dbReference type="SUPFAM" id="SSF52540">
    <property type="entry name" value="P-loop containing nucleoside triphosphate hydrolases"/>
    <property type="match status" value="1"/>
</dbReference>
<comment type="similarity">
    <text evidence="1 5">Belongs to the CoaE family.</text>
</comment>
<dbReference type="EC" id="2.7.1.24" evidence="5 6"/>
<sequence length="202" mass="22162">MSELIIGLTGGIGSGKSTITHYFQELGIEIIDADIIAREVVAINSPALTAIAEHFGDNYLQVDGQLNRSLLRSRIFAHESDKLWLNKLLHPLIRSGLISKTAAAKSPYCILVAPLLIENNLLHLVNRVLVVDVSEATQVTRTILRDNNSVAEVKAILASQTNRAKRLAVADDVIKNDNVSLTEIKKIVLSLDKKYFALTTIL</sequence>
<evidence type="ECO:0000256" key="4">
    <source>
        <dbReference type="ARBA" id="ARBA00022993"/>
    </source>
</evidence>
<reference evidence="7 8" key="1">
    <citation type="submission" date="2017-06" db="EMBL/GenBank/DDBJ databases">
        <title>Whole Genome Sequences of Colwellia marinimaniae MTCD1.</title>
        <authorList>
            <person name="Kusumoto H."/>
            <person name="Inoue M."/>
            <person name="Tanikawa K."/>
            <person name="Maeji H."/>
            <person name="Cameron J.H."/>
            <person name="Bartlett D.H."/>
        </authorList>
    </citation>
    <scope>NUCLEOTIDE SEQUENCE [LARGE SCALE GENOMIC DNA]</scope>
    <source>
        <strain evidence="7 8">MTCD1</strain>
    </source>
</reference>
<dbReference type="RefSeq" id="WP_057182478.1">
    <property type="nucleotide sequence ID" value="NZ_BDQM01000001.1"/>
</dbReference>
<evidence type="ECO:0000256" key="3">
    <source>
        <dbReference type="ARBA" id="ARBA00022840"/>
    </source>
</evidence>
<evidence type="ECO:0000256" key="6">
    <source>
        <dbReference type="NCBIfam" id="TIGR00152"/>
    </source>
</evidence>
<keyword evidence="3 5" id="KW-0067">ATP-binding</keyword>
<keyword evidence="5" id="KW-0963">Cytoplasm</keyword>
<accession>A0ABQ0MQB5</accession>
<evidence type="ECO:0000256" key="5">
    <source>
        <dbReference type="HAMAP-Rule" id="MF_00376"/>
    </source>
</evidence>
<proteinExistence type="inferred from homology"/>
<dbReference type="InterPro" id="IPR001977">
    <property type="entry name" value="Depp_CoAkinase"/>
</dbReference>
<evidence type="ECO:0000256" key="2">
    <source>
        <dbReference type="ARBA" id="ARBA00022741"/>
    </source>
</evidence>
<comment type="catalytic activity">
    <reaction evidence="5">
        <text>3'-dephospho-CoA + ATP = ADP + CoA + H(+)</text>
        <dbReference type="Rhea" id="RHEA:18245"/>
        <dbReference type="ChEBI" id="CHEBI:15378"/>
        <dbReference type="ChEBI" id="CHEBI:30616"/>
        <dbReference type="ChEBI" id="CHEBI:57287"/>
        <dbReference type="ChEBI" id="CHEBI:57328"/>
        <dbReference type="ChEBI" id="CHEBI:456216"/>
        <dbReference type="EC" id="2.7.1.24"/>
    </reaction>
</comment>
<comment type="subcellular location">
    <subcellularLocation>
        <location evidence="5">Cytoplasm</location>
    </subcellularLocation>
</comment>
<keyword evidence="8" id="KW-1185">Reference proteome</keyword>
<dbReference type="PANTHER" id="PTHR10695:SF46">
    <property type="entry name" value="BIFUNCTIONAL COENZYME A SYNTHASE-RELATED"/>
    <property type="match status" value="1"/>
</dbReference>
<dbReference type="InterPro" id="IPR027417">
    <property type="entry name" value="P-loop_NTPase"/>
</dbReference>
<dbReference type="Gene3D" id="3.40.50.300">
    <property type="entry name" value="P-loop containing nucleotide triphosphate hydrolases"/>
    <property type="match status" value="1"/>
</dbReference>
<comment type="caution">
    <text evidence="7">The sequence shown here is derived from an EMBL/GenBank/DDBJ whole genome shotgun (WGS) entry which is preliminary data.</text>
</comment>